<dbReference type="Gene3D" id="4.10.240.10">
    <property type="entry name" value="Zn(2)-C6 fungal-type DNA-binding domain"/>
    <property type="match status" value="1"/>
</dbReference>
<evidence type="ECO:0000256" key="3">
    <source>
        <dbReference type="ARBA" id="ARBA00023125"/>
    </source>
</evidence>
<dbReference type="InterPro" id="IPR051089">
    <property type="entry name" value="prtT"/>
</dbReference>
<dbReference type="InterPro" id="IPR001138">
    <property type="entry name" value="Zn2Cys6_DnaBD"/>
</dbReference>
<dbReference type="InterPro" id="IPR036864">
    <property type="entry name" value="Zn2-C6_fun-type_DNA-bd_sf"/>
</dbReference>
<evidence type="ECO:0000256" key="4">
    <source>
        <dbReference type="ARBA" id="ARBA00023163"/>
    </source>
</evidence>
<evidence type="ECO:0000313" key="9">
    <source>
        <dbReference type="EMBL" id="VVT55068.1"/>
    </source>
</evidence>
<proteinExistence type="predicted"/>
<dbReference type="SUPFAM" id="SSF57701">
    <property type="entry name" value="Zn2/Cys6 DNA-binding domain"/>
    <property type="match status" value="1"/>
</dbReference>
<gene>
    <name evidence="9" type="ORF">SAPINGB_P004411</name>
</gene>
<name>A0A5E8BTN8_9ASCO</name>
<dbReference type="GO" id="GO:0005634">
    <property type="term" value="C:nucleus"/>
    <property type="evidence" value="ECO:0007669"/>
    <property type="project" value="UniProtKB-SubCell"/>
</dbReference>
<dbReference type="OrthoDB" id="4454541at2759"/>
<evidence type="ECO:0000256" key="6">
    <source>
        <dbReference type="SAM" id="Coils"/>
    </source>
</evidence>
<keyword evidence="4" id="KW-0804">Transcription</keyword>
<feature type="region of interest" description="Disordered" evidence="7">
    <location>
        <begin position="759"/>
        <end position="826"/>
    </location>
</feature>
<feature type="coiled-coil region" evidence="6">
    <location>
        <begin position="63"/>
        <end position="90"/>
    </location>
</feature>
<feature type="domain" description="Zn(2)-C6 fungal-type" evidence="8">
    <location>
        <begin position="20"/>
        <end position="55"/>
    </location>
</feature>
<feature type="compositionally biased region" description="Low complexity" evidence="7">
    <location>
        <begin position="781"/>
        <end position="794"/>
    </location>
</feature>
<evidence type="ECO:0000313" key="10">
    <source>
        <dbReference type="Proteomes" id="UP000398389"/>
    </source>
</evidence>
<keyword evidence="5" id="KW-0539">Nucleus</keyword>
<feature type="compositionally biased region" description="Basic and acidic residues" evidence="7">
    <location>
        <begin position="162"/>
        <end position="180"/>
    </location>
</feature>
<reference evidence="9 10" key="1">
    <citation type="submission" date="2019-09" db="EMBL/GenBank/DDBJ databases">
        <authorList>
            <person name="Brejova B."/>
        </authorList>
    </citation>
    <scope>NUCLEOTIDE SEQUENCE [LARGE SCALE GENOMIC DNA]</scope>
</reference>
<dbReference type="SMART" id="SM00066">
    <property type="entry name" value="GAL4"/>
    <property type="match status" value="1"/>
</dbReference>
<dbReference type="GO" id="GO:0008270">
    <property type="term" value="F:zinc ion binding"/>
    <property type="evidence" value="ECO:0007669"/>
    <property type="project" value="InterPro"/>
</dbReference>
<keyword evidence="10" id="KW-1185">Reference proteome</keyword>
<feature type="region of interest" description="Disordered" evidence="7">
    <location>
        <begin position="658"/>
        <end position="679"/>
    </location>
</feature>
<feature type="compositionally biased region" description="Low complexity" evidence="7">
    <location>
        <begin position="801"/>
        <end position="812"/>
    </location>
</feature>
<evidence type="ECO:0000256" key="7">
    <source>
        <dbReference type="SAM" id="MobiDB-lite"/>
    </source>
</evidence>
<dbReference type="Proteomes" id="UP000398389">
    <property type="component" value="Unassembled WGS sequence"/>
</dbReference>
<dbReference type="PROSITE" id="PS50048">
    <property type="entry name" value="ZN2_CY6_FUNGAL_2"/>
    <property type="match status" value="1"/>
</dbReference>
<organism evidence="9 10">
    <name type="scientific">Magnusiomyces paraingens</name>
    <dbReference type="NCBI Taxonomy" id="2606893"/>
    <lineage>
        <taxon>Eukaryota</taxon>
        <taxon>Fungi</taxon>
        <taxon>Dikarya</taxon>
        <taxon>Ascomycota</taxon>
        <taxon>Saccharomycotina</taxon>
        <taxon>Dipodascomycetes</taxon>
        <taxon>Dipodascales</taxon>
        <taxon>Dipodascaceae</taxon>
        <taxon>Magnusiomyces</taxon>
    </lineage>
</organism>
<accession>A0A5E8BTN8</accession>
<evidence type="ECO:0000256" key="5">
    <source>
        <dbReference type="ARBA" id="ARBA00023242"/>
    </source>
</evidence>
<feature type="compositionally biased region" description="Low complexity" evidence="7">
    <location>
        <begin position="97"/>
        <end position="118"/>
    </location>
</feature>
<keyword evidence="6" id="KW-0175">Coiled coil</keyword>
<evidence type="ECO:0000259" key="8">
    <source>
        <dbReference type="PROSITE" id="PS50048"/>
    </source>
</evidence>
<keyword evidence="2" id="KW-0805">Transcription regulation</keyword>
<keyword evidence="3" id="KW-0238">DNA-binding</keyword>
<dbReference type="CDD" id="cd00067">
    <property type="entry name" value="GAL4"/>
    <property type="match status" value="1"/>
</dbReference>
<dbReference type="PANTHER" id="PTHR31845:SF10">
    <property type="entry name" value="ZN(II)2CYS6 TRANSCRIPTION FACTOR (EUROFUNG)"/>
    <property type="match status" value="1"/>
</dbReference>
<comment type="subcellular location">
    <subcellularLocation>
        <location evidence="1">Nucleus</location>
    </subcellularLocation>
</comment>
<dbReference type="PROSITE" id="PS00463">
    <property type="entry name" value="ZN2_CY6_FUNGAL_1"/>
    <property type="match status" value="1"/>
</dbReference>
<evidence type="ECO:0000256" key="1">
    <source>
        <dbReference type="ARBA" id="ARBA00004123"/>
    </source>
</evidence>
<sequence>MPEIDEQSPSEKPAERRAKACNYCKSLKVRCIPFDQSDPDGICVRCQKGGRECVFYFGPRKKRQSKENRMTVLEKKIEQLSAALQAEEGVRIKREVSSSAEPSSAPSSVPHSPPKNVVPAPPIPVPTPIPAPATRPGFVPDFDIQDIRTKLRDHWRAMSEHDSARLENLENSPRPERPGPRTDIVAQGLVSAAEAEYRLHLFRTCFHQRLPVLTLPEGMTCEELRKDRPMVFLTIMSIASAAMEGTPKDGISKPGVFYTDFNTALVISNQCIELLMYEIMIRNKKTLELLESLILINLWYNSPEMHLYHKSHILTNLCIIMAIDMGLGGYSSPSPGSKRTEPQRNVPLTEIVGTGPADGRRPPKYDQIIHPFNLLDPHTYQCRKLWLCVYIASVQLSSQLKRPMTNVWSVYTEECCEILGNDDRPRDERMAAMLARLYRIIELTGEGFQSADQKRPPDVNDPCMQTLIRYLELQMHKVVPARLQETSRDFAVQWHSLQMFLHKPVLYTRLSTRLGRSPYSNFSLAMGDLTITLNVARSLGACYTSSTALIRLFNDMSVAELVSAPLTTYARIVLSASIILKLRALYLTVPEFKRVCSITSSEMQGIRTLLTKMDEALTKYPFSNCVLNYAVVLRILIYHSDRLLNFYMEEFTAEKSGRRKRRRGSSFDGYEGSGDIRGGESPLDLLSNIAADQRESASDLSDVPAASTIANTISTTTANISGPGPSSTTPVHIVPLVTSMDQVPLVPLSSVPMAPQINLTSPLPPPRFIVNPRPQSSTGYSAPSLSVPTPVLPSNNHIPGPQQQQEPLQQQQHPHHQSSLPPPLPAPQTDDLFPVWLFTDDSWKDLVSGAEALSGFEAL</sequence>
<dbReference type="AlphaFoldDB" id="A0A5E8BTN8"/>
<dbReference type="RefSeq" id="XP_031855017.1">
    <property type="nucleotide sequence ID" value="XM_031999126.1"/>
</dbReference>
<dbReference type="EMBL" id="CABVLU010000003">
    <property type="protein sequence ID" value="VVT55068.1"/>
    <property type="molecule type" value="Genomic_DNA"/>
</dbReference>
<dbReference type="GO" id="GO:0000981">
    <property type="term" value="F:DNA-binding transcription factor activity, RNA polymerase II-specific"/>
    <property type="evidence" value="ECO:0007669"/>
    <property type="project" value="InterPro"/>
</dbReference>
<dbReference type="GO" id="GO:0000976">
    <property type="term" value="F:transcription cis-regulatory region binding"/>
    <property type="evidence" value="ECO:0007669"/>
    <property type="project" value="TreeGrafter"/>
</dbReference>
<dbReference type="PANTHER" id="PTHR31845">
    <property type="entry name" value="FINGER DOMAIN PROTEIN, PUTATIVE-RELATED"/>
    <property type="match status" value="1"/>
</dbReference>
<feature type="region of interest" description="Disordered" evidence="7">
    <location>
        <begin position="162"/>
        <end position="182"/>
    </location>
</feature>
<protein>
    <recommendedName>
        <fullName evidence="8">Zn(2)-C6 fungal-type domain-containing protein</fullName>
    </recommendedName>
</protein>
<dbReference type="CDD" id="cd12148">
    <property type="entry name" value="fungal_TF_MHR"/>
    <property type="match status" value="1"/>
</dbReference>
<evidence type="ECO:0000256" key="2">
    <source>
        <dbReference type="ARBA" id="ARBA00023015"/>
    </source>
</evidence>
<feature type="region of interest" description="Disordered" evidence="7">
    <location>
        <begin position="93"/>
        <end position="122"/>
    </location>
</feature>
<dbReference type="GeneID" id="43583226"/>